<feature type="compositionally biased region" description="Basic and acidic residues" evidence="1">
    <location>
        <begin position="1"/>
        <end position="11"/>
    </location>
</feature>
<evidence type="ECO:0000256" key="1">
    <source>
        <dbReference type="SAM" id="MobiDB-lite"/>
    </source>
</evidence>
<dbReference type="InterPro" id="IPR022159">
    <property type="entry name" value="STIP/TFIP11_N"/>
</dbReference>
<dbReference type="AlphaFoldDB" id="A0ABD2PNX5"/>
<evidence type="ECO:0000313" key="4">
    <source>
        <dbReference type="Proteomes" id="UP001626550"/>
    </source>
</evidence>
<feature type="region of interest" description="Disordered" evidence="1">
    <location>
        <begin position="1"/>
        <end position="20"/>
    </location>
</feature>
<dbReference type="PANTHER" id="PTHR23329:SF1">
    <property type="entry name" value="TUFTELIN-INTERACTING PROTEIN 11"/>
    <property type="match status" value="1"/>
</dbReference>
<organism evidence="3 4">
    <name type="scientific">Cichlidogyrus casuarinus</name>
    <dbReference type="NCBI Taxonomy" id="1844966"/>
    <lineage>
        <taxon>Eukaryota</taxon>
        <taxon>Metazoa</taxon>
        <taxon>Spiralia</taxon>
        <taxon>Lophotrochozoa</taxon>
        <taxon>Platyhelminthes</taxon>
        <taxon>Monogenea</taxon>
        <taxon>Monopisthocotylea</taxon>
        <taxon>Dactylogyridea</taxon>
        <taxon>Ancyrocephalidae</taxon>
        <taxon>Cichlidogyrus</taxon>
    </lineage>
</organism>
<dbReference type="Pfam" id="PF12457">
    <property type="entry name" value="TIP_N"/>
    <property type="match status" value="1"/>
</dbReference>
<gene>
    <name evidence="3" type="primary">TFIP11_2</name>
    <name evidence="3" type="ORF">Ciccas_012243</name>
</gene>
<feature type="compositionally biased region" description="Polar residues" evidence="1">
    <location>
        <begin position="142"/>
        <end position="152"/>
    </location>
</feature>
<dbReference type="PROSITE" id="PS50174">
    <property type="entry name" value="G_PATCH"/>
    <property type="match status" value="1"/>
</dbReference>
<dbReference type="EMBL" id="JBJKFK010004179">
    <property type="protein sequence ID" value="KAL3309209.1"/>
    <property type="molecule type" value="Genomic_DNA"/>
</dbReference>
<dbReference type="PANTHER" id="PTHR23329">
    <property type="entry name" value="TUFTELIN-INTERACTING PROTEIN 11-RELATED"/>
    <property type="match status" value="1"/>
</dbReference>
<feature type="region of interest" description="Disordered" evidence="1">
    <location>
        <begin position="220"/>
        <end position="251"/>
    </location>
</feature>
<name>A0ABD2PNX5_9PLAT</name>
<sequence length="362" mass="40370">MGSSPEMERFGMSEYDVDSAFNPYGRKKRISKKKQIYGVFASDSNSSGEEMNFGSKKSRNATDFTAPISFVSGGVKAGNKPKDEKEYNEKSAIDDIITDEEDEMPSKEDSSPVNDSSDEEIHIVEPSVHQKKPSTMLRPAQLKTNPKQGQTFASWEKHTKGIGMKLLQQMGYQQGMGLGRGGRGIVTPVEAVQRVGKGAIGSGGVEVAKAPLTGDQLKELADNSDEGESDSARLPSYRKTDKKKRKKPKDYSVNQILAENAVHLQKTFVPHQITSRNQDIAKVKVIDMTKREQKVYTGYEEALSNMGFEAKHPEQKDLQSSAKEASNFDVPILRHNVSLILRRIEDEIRKTDRNARFEQVRP</sequence>
<feature type="region of interest" description="Disordered" evidence="1">
    <location>
        <begin position="70"/>
        <end position="152"/>
    </location>
</feature>
<evidence type="ECO:0000313" key="3">
    <source>
        <dbReference type="EMBL" id="KAL3309209.1"/>
    </source>
</evidence>
<evidence type="ECO:0000259" key="2">
    <source>
        <dbReference type="PROSITE" id="PS50174"/>
    </source>
</evidence>
<protein>
    <submittedName>
        <fullName evidence="3">Tuftelin-interacting protein 11</fullName>
    </submittedName>
</protein>
<dbReference type="Pfam" id="PF01585">
    <property type="entry name" value="G-patch"/>
    <property type="match status" value="1"/>
</dbReference>
<keyword evidence="4" id="KW-1185">Reference proteome</keyword>
<proteinExistence type="predicted"/>
<feature type="compositionally biased region" description="Basic and acidic residues" evidence="1">
    <location>
        <begin position="80"/>
        <end position="93"/>
    </location>
</feature>
<reference evidence="3 4" key="1">
    <citation type="submission" date="2024-11" db="EMBL/GenBank/DDBJ databases">
        <title>Adaptive evolution of stress response genes in parasites aligns with host niche diversity.</title>
        <authorList>
            <person name="Hahn C."/>
            <person name="Resl P."/>
        </authorList>
    </citation>
    <scope>NUCLEOTIDE SEQUENCE [LARGE SCALE GENOMIC DNA]</scope>
    <source>
        <strain evidence="3">EGGRZ-B1_66</strain>
        <tissue evidence="3">Body</tissue>
    </source>
</reference>
<comment type="caution">
    <text evidence="3">The sequence shown here is derived from an EMBL/GenBank/DDBJ whole genome shotgun (WGS) entry which is preliminary data.</text>
</comment>
<dbReference type="InterPro" id="IPR000467">
    <property type="entry name" value="G_patch_dom"/>
</dbReference>
<dbReference type="Proteomes" id="UP001626550">
    <property type="component" value="Unassembled WGS sequence"/>
</dbReference>
<feature type="domain" description="G-patch" evidence="2">
    <location>
        <begin position="159"/>
        <end position="205"/>
    </location>
</feature>
<dbReference type="InterPro" id="IPR045211">
    <property type="entry name" value="TFP11/STIP/Ntr1"/>
</dbReference>
<accession>A0ABD2PNX5</accession>
<dbReference type="SMART" id="SM00443">
    <property type="entry name" value="G_patch"/>
    <property type="match status" value="1"/>
</dbReference>